<reference evidence="1 2" key="1">
    <citation type="journal article" date="2018" name="Front. Plant Sci.">
        <title>Red Clover (Trifolium pratense) and Zigzag Clover (T. medium) - A Picture of Genomic Similarities and Differences.</title>
        <authorList>
            <person name="Dluhosova J."/>
            <person name="Istvanek J."/>
            <person name="Nedelnik J."/>
            <person name="Repkova J."/>
        </authorList>
    </citation>
    <scope>NUCLEOTIDE SEQUENCE [LARGE SCALE GENOMIC DNA]</scope>
    <source>
        <strain evidence="2">cv. 10/8</strain>
        <tissue evidence="1">Leaf</tissue>
    </source>
</reference>
<dbReference type="Proteomes" id="UP000265520">
    <property type="component" value="Unassembled WGS sequence"/>
</dbReference>
<evidence type="ECO:0000313" key="2">
    <source>
        <dbReference type="Proteomes" id="UP000265520"/>
    </source>
</evidence>
<evidence type="ECO:0000313" key="1">
    <source>
        <dbReference type="EMBL" id="MCI54772.1"/>
    </source>
</evidence>
<dbReference type="AlphaFoldDB" id="A0A392T1X9"/>
<protein>
    <submittedName>
        <fullName evidence="1">Uncharacterized protein</fullName>
    </submittedName>
</protein>
<dbReference type="EMBL" id="LXQA010485032">
    <property type="protein sequence ID" value="MCI54772.1"/>
    <property type="molecule type" value="Genomic_DNA"/>
</dbReference>
<comment type="caution">
    <text evidence="1">The sequence shown here is derived from an EMBL/GenBank/DDBJ whole genome shotgun (WGS) entry which is preliminary data.</text>
</comment>
<keyword evidence="2" id="KW-1185">Reference proteome</keyword>
<accession>A0A392T1X9</accession>
<name>A0A392T1X9_9FABA</name>
<feature type="non-terminal residue" evidence="1">
    <location>
        <position position="1"/>
    </location>
</feature>
<organism evidence="1 2">
    <name type="scientific">Trifolium medium</name>
    <dbReference type="NCBI Taxonomy" id="97028"/>
    <lineage>
        <taxon>Eukaryota</taxon>
        <taxon>Viridiplantae</taxon>
        <taxon>Streptophyta</taxon>
        <taxon>Embryophyta</taxon>
        <taxon>Tracheophyta</taxon>
        <taxon>Spermatophyta</taxon>
        <taxon>Magnoliopsida</taxon>
        <taxon>eudicotyledons</taxon>
        <taxon>Gunneridae</taxon>
        <taxon>Pentapetalae</taxon>
        <taxon>rosids</taxon>
        <taxon>fabids</taxon>
        <taxon>Fabales</taxon>
        <taxon>Fabaceae</taxon>
        <taxon>Papilionoideae</taxon>
        <taxon>50 kb inversion clade</taxon>
        <taxon>NPAAA clade</taxon>
        <taxon>Hologalegina</taxon>
        <taxon>IRL clade</taxon>
        <taxon>Trifolieae</taxon>
        <taxon>Trifolium</taxon>
    </lineage>
</organism>
<proteinExistence type="predicted"/>
<sequence>HLMLFRFAVSRGVGRVANFMGFFGG</sequence>